<dbReference type="InterPro" id="IPR002048">
    <property type="entry name" value="EF_hand_dom"/>
</dbReference>
<dbReference type="SUPFAM" id="SSF47473">
    <property type="entry name" value="EF-hand"/>
    <property type="match status" value="1"/>
</dbReference>
<keyword evidence="4" id="KW-1185">Reference proteome</keyword>
<dbReference type="AlphaFoldDB" id="A0AAE1YXA1"/>
<gene>
    <name evidence="3" type="ORF">Salat_0103300</name>
</gene>
<sequence length="363" mass="39700">MKEKSSSTNHEVMDGSDIMELVENEKVFSNFVDHKFQELDIDCDGKLSVQELQPAVNDIGAALGLPAQGTSPQSDHIYAEVLNEFTHGTQEKISKTEFKEVLSDFLLGMAAGLKRDPVVILRIDGEDLHEFVTSPTFEPEMLSIYSEIELPDGSLKDYIIKALQKLTVDQGMPPATDPWVMSNILEPALESLGDSLQQPVSQETFLAEFKRAAENVVQLLKEQPAIVAHSQNTFDGSGIRRLLSNKFELDKTLDSAIKGAPRDRNGKISKEYLGVALDSLAASAGLPPLGAVDQMDHIMNEAIKMFDAGDVKTVKEDEFKKLLTEILGSIMLQLEGNPVSVSINSVVHEPIASSSTLLQPPSP</sequence>
<dbReference type="Proteomes" id="UP001293254">
    <property type="component" value="Unassembled WGS sequence"/>
</dbReference>
<dbReference type="GO" id="GO:0005509">
    <property type="term" value="F:calcium ion binding"/>
    <property type="evidence" value="ECO:0007669"/>
    <property type="project" value="InterPro"/>
</dbReference>
<comment type="caution">
    <text evidence="3">The sequence shown here is derived from an EMBL/GenBank/DDBJ whole genome shotgun (WGS) entry which is preliminary data.</text>
</comment>
<protein>
    <recommendedName>
        <fullName evidence="2">EF-hand domain-containing protein</fullName>
    </recommendedName>
</protein>
<evidence type="ECO:0000313" key="4">
    <source>
        <dbReference type="Proteomes" id="UP001293254"/>
    </source>
</evidence>
<evidence type="ECO:0000313" key="3">
    <source>
        <dbReference type="EMBL" id="KAK4437693.1"/>
    </source>
</evidence>
<organism evidence="3 4">
    <name type="scientific">Sesamum alatum</name>
    <dbReference type="NCBI Taxonomy" id="300844"/>
    <lineage>
        <taxon>Eukaryota</taxon>
        <taxon>Viridiplantae</taxon>
        <taxon>Streptophyta</taxon>
        <taxon>Embryophyta</taxon>
        <taxon>Tracheophyta</taxon>
        <taxon>Spermatophyta</taxon>
        <taxon>Magnoliopsida</taxon>
        <taxon>eudicotyledons</taxon>
        <taxon>Gunneridae</taxon>
        <taxon>Pentapetalae</taxon>
        <taxon>asterids</taxon>
        <taxon>lamiids</taxon>
        <taxon>Lamiales</taxon>
        <taxon>Pedaliaceae</taxon>
        <taxon>Sesamum</taxon>
    </lineage>
</organism>
<reference evidence="3" key="1">
    <citation type="submission" date="2020-06" db="EMBL/GenBank/DDBJ databases">
        <authorList>
            <person name="Li T."/>
            <person name="Hu X."/>
            <person name="Zhang T."/>
            <person name="Song X."/>
            <person name="Zhang H."/>
            <person name="Dai N."/>
            <person name="Sheng W."/>
            <person name="Hou X."/>
            <person name="Wei L."/>
        </authorList>
    </citation>
    <scope>NUCLEOTIDE SEQUENCE</scope>
    <source>
        <strain evidence="3">3651</strain>
        <tissue evidence="3">Leaf</tissue>
    </source>
</reference>
<dbReference type="Pfam" id="PF13499">
    <property type="entry name" value="EF-hand_7"/>
    <property type="match status" value="1"/>
</dbReference>
<dbReference type="SMART" id="SM00054">
    <property type="entry name" value="EFh"/>
    <property type="match status" value="3"/>
</dbReference>
<dbReference type="PROSITE" id="PS00018">
    <property type="entry name" value="EF_HAND_1"/>
    <property type="match status" value="1"/>
</dbReference>
<dbReference type="PANTHER" id="PTHR34574">
    <property type="entry name" value="CALCIUM-BINDING EF-HAND FAMILY PROTEIN-RELATED"/>
    <property type="match status" value="1"/>
</dbReference>
<dbReference type="PROSITE" id="PS50222">
    <property type="entry name" value="EF_HAND_2"/>
    <property type="match status" value="1"/>
</dbReference>
<reference evidence="3" key="2">
    <citation type="journal article" date="2024" name="Plant">
        <title>Genomic evolution and insights into agronomic trait innovations of Sesamum species.</title>
        <authorList>
            <person name="Miao H."/>
            <person name="Wang L."/>
            <person name="Qu L."/>
            <person name="Liu H."/>
            <person name="Sun Y."/>
            <person name="Le M."/>
            <person name="Wang Q."/>
            <person name="Wei S."/>
            <person name="Zheng Y."/>
            <person name="Lin W."/>
            <person name="Duan Y."/>
            <person name="Cao H."/>
            <person name="Xiong S."/>
            <person name="Wang X."/>
            <person name="Wei L."/>
            <person name="Li C."/>
            <person name="Ma Q."/>
            <person name="Ju M."/>
            <person name="Zhao R."/>
            <person name="Li G."/>
            <person name="Mu C."/>
            <person name="Tian Q."/>
            <person name="Mei H."/>
            <person name="Zhang T."/>
            <person name="Gao T."/>
            <person name="Zhang H."/>
        </authorList>
    </citation>
    <scope>NUCLEOTIDE SEQUENCE</scope>
    <source>
        <strain evidence="3">3651</strain>
    </source>
</reference>
<feature type="domain" description="EF-hand" evidence="2">
    <location>
        <begin position="27"/>
        <end position="62"/>
    </location>
</feature>
<evidence type="ECO:0000259" key="2">
    <source>
        <dbReference type="PROSITE" id="PS50222"/>
    </source>
</evidence>
<dbReference type="InterPro" id="IPR011992">
    <property type="entry name" value="EF-hand-dom_pair"/>
</dbReference>
<keyword evidence="1" id="KW-0106">Calcium</keyword>
<evidence type="ECO:0000256" key="1">
    <source>
        <dbReference type="ARBA" id="ARBA00022837"/>
    </source>
</evidence>
<proteinExistence type="predicted"/>
<dbReference type="PANTHER" id="PTHR34574:SF2">
    <property type="entry name" value="CALCIUM-BINDING EF-HAND FAMILY PROTEIN"/>
    <property type="match status" value="1"/>
</dbReference>
<accession>A0AAE1YXA1</accession>
<name>A0AAE1YXA1_9LAMI</name>
<dbReference type="EMBL" id="JACGWO010000001">
    <property type="protein sequence ID" value="KAK4437693.1"/>
    <property type="molecule type" value="Genomic_DNA"/>
</dbReference>
<dbReference type="InterPro" id="IPR018247">
    <property type="entry name" value="EF_Hand_1_Ca_BS"/>
</dbReference>
<dbReference type="Gene3D" id="1.10.238.10">
    <property type="entry name" value="EF-hand"/>
    <property type="match status" value="1"/>
</dbReference>